<evidence type="ECO:0000256" key="1">
    <source>
        <dbReference type="ARBA" id="ARBA00003944"/>
    </source>
</evidence>
<dbReference type="EMBL" id="CP113403">
    <property type="protein sequence ID" value="WAI17857.1"/>
    <property type="molecule type" value="Genomic_DNA"/>
</dbReference>
<sequence>MLSHLNNILLKKNILLNSNHNIYCDLTNFNFYESIVNECKQHLLNKEIKFDNTSTKQKKKNDENIISTNFIVNNLLNILNKKNMNNSFYVKKNDGIKNQKKKLDENIKLKSYAYLKNKEKFNLEENKKNYKTKNNGILKNSMDIKNKCILYGNYNIDNLSKKSCNKRTFNEISNLNIIKRKTNFIKNSKNFIHFKNCINNISNMIFSKNTHKNQYSICEVNSLKKTNENNFSKLNKKTMFILNKKENIQWKKAISQQVLFSISNKENKAEIRLQPEFLGSIYVKIQMKNDQAKLKFISDHIEIKNFLNNCIPFLRDSLNKNGIFLKKVNISNSFNLEKNKNLFISEYKPKISSIIKNFYKNFTQKKVIDMYV</sequence>
<dbReference type="GO" id="GO:0009424">
    <property type="term" value="C:bacterial-type flagellum hook"/>
    <property type="evidence" value="ECO:0007669"/>
    <property type="project" value="InterPro"/>
</dbReference>
<dbReference type="PRINTS" id="PR01007">
    <property type="entry name" value="FLGHOOKFLIK"/>
</dbReference>
<dbReference type="OrthoDB" id="6554452at2"/>
<dbReference type="InterPro" id="IPR052563">
    <property type="entry name" value="FliK"/>
</dbReference>
<keyword evidence="4" id="KW-0966">Cell projection</keyword>
<dbReference type="Gene3D" id="3.30.750.140">
    <property type="match status" value="1"/>
</dbReference>
<keyword evidence="4" id="KW-0282">Flagellum</keyword>
<dbReference type="InterPro" id="IPR038610">
    <property type="entry name" value="FliK-like_C_sf"/>
</dbReference>
<keyword evidence="3" id="KW-1005">Bacterial flagellum biogenesis</keyword>
<comment type="function">
    <text evidence="1">Controls the length of the flagellar hook.</text>
</comment>
<evidence type="ECO:0000256" key="2">
    <source>
        <dbReference type="ARBA" id="ARBA00009149"/>
    </source>
</evidence>
<dbReference type="GO" id="GO:0044780">
    <property type="term" value="P:bacterial-type flagellum assembly"/>
    <property type="evidence" value="ECO:0007669"/>
    <property type="project" value="InterPro"/>
</dbReference>
<reference evidence="4" key="1">
    <citation type="submission" date="2022-11" db="EMBL/GenBank/DDBJ databases">
        <title>The whole genome sequencing of pests is an important tool to study the evolution of the plant-insect interaction and insecticide resistance.</title>
        <authorList>
            <person name="Kananovich Y."/>
        </authorList>
    </citation>
    <scope>NUCLEOTIDE SEQUENCE</scope>
    <source>
        <strain evidence="4">BSU_Aph_2016</strain>
    </source>
</reference>
<evidence type="ECO:0000256" key="3">
    <source>
        <dbReference type="ARBA" id="ARBA00022795"/>
    </source>
</evidence>
<dbReference type="PANTHER" id="PTHR37533">
    <property type="entry name" value="FLAGELLAR HOOK-LENGTH CONTROL PROTEIN"/>
    <property type="match status" value="1"/>
</dbReference>
<evidence type="ECO:0000313" key="4">
    <source>
        <dbReference type="EMBL" id="WAI17857.1"/>
    </source>
</evidence>
<accession>A0A4D6XMG8</accession>
<comment type="similarity">
    <text evidence="2">Belongs to the FliK family.</text>
</comment>
<gene>
    <name evidence="4" type="ORF">OWM53_00395</name>
</gene>
<protein>
    <submittedName>
        <fullName evidence="4">Flagellar hook-length control protein FliK</fullName>
    </submittedName>
</protein>
<dbReference type="InterPro" id="IPR021136">
    <property type="entry name" value="Flagellar_hook_control-like_C"/>
</dbReference>
<dbReference type="Pfam" id="PF02120">
    <property type="entry name" value="Flg_hook"/>
    <property type="match status" value="1"/>
</dbReference>
<dbReference type="AlphaFoldDB" id="A0A4D6XMG8"/>
<dbReference type="PANTHER" id="PTHR37533:SF2">
    <property type="entry name" value="FLAGELLAR HOOK-LENGTH CONTROL PROTEIN"/>
    <property type="match status" value="1"/>
</dbReference>
<name>A0A4D6XMG8_9GAMM</name>
<evidence type="ECO:0000313" key="5">
    <source>
        <dbReference type="Proteomes" id="UP001163441"/>
    </source>
</evidence>
<dbReference type="InterPro" id="IPR001635">
    <property type="entry name" value="Flag_hook_Flik"/>
</dbReference>
<keyword evidence="4" id="KW-0969">Cilium</keyword>
<dbReference type="CDD" id="cd17470">
    <property type="entry name" value="T3SS_Flik_C"/>
    <property type="match status" value="1"/>
</dbReference>
<dbReference type="Proteomes" id="UP001163441">
    <property type="component" value="Chromosome"/>
</dbReference>
<organism evidence="4 5">
    <name type="scientific">Buchnera aphidicola</name>
    <name type="common">Aphis craccivora</name>
    <dbReference type="NCBI Taxonomy" id="466616"/>
    <lineage>
        <taxon>Bacteria</taxon>
        <taxon>Pseudomonadati</taxon>
        <taxon>Pseudomonadota</taxon>
        <taxon>Gammaproteobacteria</taxon>
        <taxon>Enterobacterales</taxon>
        <taxon>Erwiniaceae</taxon>
        <taxon>Buchnera</taxon>
    </lineage>
</organism>
<proteinExistence type="inferred from homology"/>
<dbReference type="RefSeq" id="WP_158360395.1">
    <property type="nucleotide sequence ID" value="NZ_CP034897.1"/>
</dbReference>